<proteinExistence type="predicted"/>
<evidence type="ECO:0008006" key="4">
    <source>
        <dbReference type="Google" id="ProtNLM"/>
    </source>
</evidence>
<feature type="signal peptide" evidence="1">
    <location>
        <begin position="1"/>
        <end position="21"/>
    </location>
</feature>
<evidence type="ECO:0000313" key="3">
    <source>
        <dbReference type="Proteomes" id="UP001500456"/>
    </source>
</evidence>
<evidence type="ECO:0000256" key="1">
    <source>
        <dbReference type="SAM" id="SignalP"/>
    </source>
</evidence>
<organism evidence="2 3">
    <name type="scientific">Streptomyces plumbiresistens</name>
    <dbReference type="NCBI Taxonomy" id="511811"/>
    <lineage>
        <taxon>Bacteria</taxon>
        <taxon>Bacillati</taxon>
        <taxon>Actinomycetota</taxon>
        <taxon>Actinomycetes</taxon>
        <taxon>Kitasatosporales</taxon>
        <taxon>Streptomycetaceae</taxon>
        <taxon>Streptomyces</taxon>
    </lineage>
</organism>
<gene>
    <name evidence="2" type="ORF">GCM10022232_27780</name>
</gene>
<keyword evidence="1" id="KW-0732">Signal</keyword>
<sequence length="178" mass="17426">MRGVGAAVVACVAAVVLTACGGGGSGDAAEEPEGSGGPAGVTVTLAAVRGDIRAAAAAGDFGRPRFVDDTGAPGAGRCSVFAEVRTHTKPDRKAVAALVAKLKGRGWHELMQTADPGGEGWTLEKESWSLIVLAGAMTKEQVAAAQPPGGAAGAEAFSGLYLSGLGRDCGAAAATPVP</sequence>
<name>A0ABP7R2G0_9ACTN</name>
<feature type="chain" id="PRO_5046022601" description="Lipoprotein" evidence="1">
    <location>
        <begin position="22"/>
        <end position="178"/>
    </location>
</feature>
<evidence type="ECO:0000313" key="2">
    <source>
        <dbReference type="EMBL" id="GAA3991550.1"/>
    </source>
</evidence>
<keyword evidence="3" id="KW-1185">Reference proteome</keyword>
<dbReference type="EMBL" id="BAAAZX010000006">
    <property type="protein sequence ID" value="GAA3991550.1"/>
    <property type="molecule type" value="Genomic_DNA"/>
</dbReference>
<accession>A0ABP7R2G0</accession>
<dbReference type="Proteomes" id="UP001500456">
    <property type="component" value="Unassembled WGS sequence"/>
</dbReference>
<dbReference type="PROSITE" id="PS51257">
    <property type="entry name" value="PROKAR_LIPOPROTEIN"/>
    <property type="match status" value="1"/>
</dbReference>
<dbReference type="RefSeq" id="WP_345563542.1">
    <property type="nucleotide sequence ID" value="NZ_BAAAZX010000006.1"/>
</dbReference>
<comment type="caution">
    <text evidence="2">The sequence shown here is derived from an EMBL/GenBank/DDBJ whole genome shotgun (WGS) entry which is preliminary data.</text>
</comment>
<protein>
    <recommendedName>
        <fullName evidence="4">Lipoprotein</fullName>
    </recommendedName>
</protein>
<reference evidence="3" key="1">
    <citation type="journal article" date="2019" name="Int. J. Syst. Evol. Microbiol.">
        <title>The Global Catalogue of Microorganisms (GCM) 10K type strain sequencing project: providing services to taxonomists for standard genome sequencing and annotation.</title>
        <authorList>
            <consortium name="The Broad Institute Genomics Platform"/>
            <consortium name="The Broad Institute Genome Sequencing Center for Infectious Disease"/>
            <person name="Wu L."/>
            <person name="Ma J."/>
        </authorList>
    </citation>
    <scope>NUCLEOTIDE SEQUENCE [LARGE SCALE GENOMIC DNA]</scope>
    <source>
        <strain evidence="3">JCM 16924</strain>
    </source>
</reference>